<name>A0A838A3N9_9PSEU</name>
<proteinExistence type="predicted"/>
<dbReference type="RefSeq" id="WP_180892727.1">
    <property type="nucleotide sequence ID" value="NZ_JACCKD010000003.1"/>
</dbReference>
<dbReference type="Gene3D" id="2.40.400.10">
    <property type="entry name" value="Acetoacetate decarboxylase-like"/>
    <property type="match status" value="1"/>
</dbReference>
<organism evidence="1 2">
    <name type="scientific">Haloechinothrix aidingensis</name>
    <dbReference type="NCBI Taxonomy" id="2752311"/>
    <lineage>
        <taxon>Bacteria</taxon>
        <taxon>Bacillati</taxon>
        <taxon>Actinomycetota</taxon>
        <taxon>Actinomycetes</taxon>
        <taxon>Pseudonocardiales</taxon>
        <taxon>Pseudonocardiaceae</taxon>
        <taxon>Haloechinothrix</taxon>
    </lineage>
</organism>
<dbReference type="SUPFAM" id="SSF160104">
    <property type="entry name" value="Acetoacetate decarboxylase-like"/>
    <property type="match status" value="1"/>
</dbReference>
<dbReference type="EMBL" id="JACCKD010000003">
    <property type="protein sequence ID" value="MBA0125903.1"/>
    <property type="molecule type" value="Genomic_DNA"/>
</dbReference>
<comment type="caution">
    <text evidence="1">The sequence shown here is derived from an EMBL/GenBank/DDBJ whole genome shotgun (WGS) entry which is preliminary data.</text>
</comment>
<protein>
    <submittedName>
        <fullName evidence="1">Acetoacetate decarboxylase family protein</fullName>
    </submittedName>
</protein>
<reference evidence="1 2" key="1">
    <citation type="submission" date="2020-07" db="EMBL/GenBank/DDBJ databases">
        <title>Genome of Haloechinothrix sp.</title>
        <authorList>
            <person name="Tang S.-K."/>
            <person name="Yang L."/>
            <person name="Zhu W.-Y."/>
        </authorList>
    </citation>
    <scope>NUCLEOTIDE SEQUENCE [LARGE SCALE GENOMIC DNA]</scope>
    <source>
        <strain evidence="1 2">YIM 98757</strain>
    </source>
</reference>
<dbReference type="Pfam" id="PF06314">
    <property type="entry name" value="ADC"/>
    <property type="match status" value="1"/>
</dbReference>
<dbReference type="GO" id="GO:0016829">
    <property type="term" value="F:lyase activity"/>
    <property type="evidence" value="ECO:0007669"/>
    <property type="project" value="InterPro"/>
</dbReference>
<dbReference type="InterPro" id="IPR010451">
    <property type="entry name" value="Acetoacetate_decarboxylase"/>
</dbReference>
<gene>
    <name evidence="1" type="ORF">H0B56_10155</name>
</gene>
<dbReference type="AlphaFoldDB" id="A0A838A3N9"/>
<sequence length="225" mass="24541">MQAGHSYPPEPWPLRGQAHVSLWRVPARRLPAAVQRAVPRGATPARFGRSAVLATAWVSYQRGSVLEYEELMCTVLVRRGRRLFPTISHIWVDSAASRDGGRALWAIPKELASFEVTPGARRRAREVGPGAGVLATTDLDVLATLPFRVPFTLGVLQSRSSTPQLSRVRGSARPALSRARWSVEHAGPLGFLSGLRPLATVSMRDFRMWFGALDTPNASGRSAGQ</sequence>
<evidence type="ECO:0000313" key="2">
    <source>
        <dbReference type="Proteomes" id="UP000582974"/>
    </source>
</evidence>
<accession>A0A838A3N9</accession>
<evidence type="ECO:0000313" key="1">
    <source>
        <dbReference type="EMBL" id="MBA0125903.1"/>
    </source>
</evidence>
<keyword evidence="2" id="KW-1185">Reference proteome</keyword>
<dbReference type="InterPro" id="IPR023375">
    <property type="entry name" value="ADC_dom_sf"/>
</dbReference>
<dbReference type="Proteomes" id="UP000582974">
    <property type="component" value="Unassembled WGS sequence"/>
</dbReference>